<organism evidence="2 3">
    <name type="scientific">Hydrogenibacillus schlegelii</name>
    <name type="common">Bacillus schlegelii</name>
    <dbReference type="NCBI Taxonomy" id="1484"/>
    <lineage>
        <taxon>Bacteria</taxon>
        <taxon>Bacillati</taxon>
        <taxon>Bacillota</taxon>
        <taxon>Bacilli</taxon>
        <taxon>Bacillales</taxon>
        <taxon>Bacillales Family X. Incertae Sedis</taxon>
        <taxon>Hydrogenibacillus</taxon>
    </lineage>
</organism>
<evidence type="ECO:0000313" key="3">
    <source>
        <dbReference type="Proteomes" id="UP000748108"/>
    </source>
</evidence>
<gene>
    <name evidence="2" type="ORF">KM312_04945</name>
</gene>
<protein>
    <recommendedName>
        <fullName evidence="1">S1 motif domain-containing protein</fullName>
    </recommendedName>
</protein>
<dbReference type="Proteomes" id="UP000748108">
    <property type="component" value="Unassembled WGS sequence"/>
</dbReference>
<accession>A0A947CVR8</accession>
<sequence length="254" mass="27264">MEWNELKILAARRETARVTAVGVHEAGGVPVLDVVYGDVPGIIPAARAALPEGDSRLHLTDLIGQSFDAVIVGYEEGVFAADRALALERIAARTPLEAGTVVKGTVRHVGKDTVWIEAQGRLIPVRAEEAVRRRVPTLRVVFAPGEERDVLVKSVDPLEGSIVAAEPNPYEKDIYRPGSILQASVVSLLDGGVILSFEPGVTAFAPLPRRPVGLGDTVVAVIRNVDAGKGRMTASILRKTGTRMPLEALFHRKH</sequence>
<proteinExistence type="predicted"/>
<name>A0A947CVR8_HYDSH</name>
<dbReference type="SUPFAM" id="SSF50249">
    <property type="entry name" value="Nucleic acid-binding proteins"/>
    <property type="match status" value="2"/>
</dbReference>
<evidence type="ECO:0000313" key="2">
    <source>
        <dbReference type="EMBL" id="MBT9281989.1"/>
    </source>
</evidence>
<feature type="domain" description="S1 motif" evidence="1">
    <location>
        <begin position="97"/>
        <end position="167"/>
    </location>
</feature>
<dbReference type="InterPro" id="IPR003029">
    <property type="entry name" value="S1_domain"/>
</dbReference>
<dbReference type="AlphaFoldDB" id="A0A947CVR8"/>
<dbReference type="InterPro" id="IPR012340">
    <property type="entry name" value="NA-bd_OB-fold"/>
</dbReference>
<dbReference type="EMBL" id="JAHHQF010000047">
    <property type="protein sequence ID" value="MBT9281989.1"/>
    <property type="molecule type" value="Genomic_DNA"/>
</dbReference>
<dbReference type="Gene3D" id="2.40.50.140">
    <property type="entry name" value="Nucleic acid-binding proteins"/>
    <property type="match status" value="1"/>
</dbReference>
<dbReference type="GO" id="GO:0003676">
    <property type="term" value="F:nucleic acid binding"/>
    <property type="evidence" value="ECO:0007669"/>
    <property type="project" value="InterPro"/>
</dbReference>
<dbReference type="SMART" id="SM00316">
    <property type="entry name" value="S1"/>
    <property type="match status" value="2"/>
</dbReference>
<reference evidence="2" key="1">
    <citation type="journal article" date="2021" name="Microbiology">
        <title>Metagenomic Analysis of the Microbial Community in the Underground Coal Fire Area (Kemerovo Region, Russia) Revealed Predominance of Thermophilic Members of the Phyla Deinococcus-thermus, Aquificae, and Firmicutes.</title>
        <authorList>
            <person name="Kadnikov V."/>
            <person name="Mardanov A.V."/>
            <person name="Beletsky A.V."/>
            <person name="Karnachuk O.V."/>
            <person name="Ravin N.V."/>
        </authorList>
    </citation>
    <scope>NUCLEOTIDE SEQUENCE</scope>
    <source>
        <strain evidence="2">RBS10-49</strain>
    </source>
</reference>
<comment type="caution">
    <text evidence="2">The sequence shown here is derived from an EMBL/GenBank/DDBJ whole genome shotgun (WGS) entry which is preliminary data.</text>
</comment>
<feature type="domain" description="S1 motif" evidence="1">
    <location>
        <begin position="176"/>
        <end position="237"/>
    </location>
</feature>
<evidence type="ECO:0000259" key="1">
    <source>
        <dbReference type="SMART" id="SM00316"/>
    </source>
</evidence>